<keyword evidence="1" id="KW-1133">Transmembrane helix</keyword>
<accession>A0ABW5SA37</accession>
<organism evidence="2 3">
    <name type="scientific">Mesonia sediminis</name>
    <dbReference type="NCBI Taxonomy" id="1703946"/>
    <lineage>
        <taxon>Bacteria</taxon>
        <taxon>Pseudomonadati</taxon>
        <taxon>Bacteroidota</taxon>
        <taxon>Flavobacteriia</taxon>
        <taxon>Flavobacteriales</taxon>
        <taxon>Flavobacteriaceae</taxon>
        <taxon>Mesonia</taxon>
    </lineage>
</organism>
<dbReference type="RefSeq" id="WP_379043180.1">
    <property type="nucleotide sequence ID" value="NZ_JBHULZ010000008.1"/>
</dbReference>
<gene>
    <name evidence="2" type="ORF">ACFSQ0_01585</name>
</gene>
<evidence type="ECO:0000313" key="2">
    <source>
        <dbReference type="EMBL" id="MFD2696671.1"/>
    </source>
</evidence>
<name>A0ABW5SA37_9FLAO</name>
<comment type="caution">
    <text evidence="2">The sequence shown here is derived from an EMBL/GenBank/DDBJ whole genome shotgun (WGS) entry which is preliminary data.</text>
</comment>
<reference evidence="3" key="1">
    <citation type="journal article" date="2019" name="Int. J. Syst. Evol. Microbiol.">
        <title>The Global Catalogue of Microorganisms (GCM) 10K type strain sequencing project: providing services to taxonomists for standard genome sequencing and annotation.</title>
        <authorList>
            <consortium name="The Broad Institute Genomics Platform"/>
            <consortium name="The Broad Institute Genome Sequencing Center for Infectious Disease"/>
            <person name="Wu L."/>
            <person name="Ma J."/>
        </authorList>
    </citation>
    <scope>NUCLEOTIDE SEQUENCE [LARGE SCALE GENOMIC DNA]</scope>
    <source>
        <strain evidence="3">KCTC 42255</strain>
    </source>
</reference>
<dbReference type="Proteomes" id="UP001597357">
    <property type="component" value="Unassembled WGS sequence"/>
</dbReference>
<keyword evidence="1" id="KW-0472">Membrane</keyword>
<keyword evidence="3" id="KW-1185">Reference proteome</keyword>
<evidence type="ECO:0008006" key="4">
    <source>
        <dbReference type="Google" id="ProtNLM"/>
    </source>
</evidence>
<keyword evidence="1" id="KW-0812">Transmembrane</keyword>
<feature type="transmembrane region" description="Helical" evidence="1">
    <location>
        <begin position="27"/>
        <end position="44"/>
    </location>
</feature>
<evidence type="ECO:0000313" key="3">
    <source>
        <dbReference type="Proteomes" id="UP001597357"/>
    </source>
</evidence>
<dbReference type="EMBL" id="JBHULZ010000008">
    <property type="protein sequence ID" value="MFD2696671.1"/>
    <property type="molecule type" value="Genomic_DNA"/>
</dbReference>
<evidence type="ECO:0000256" key="1">
    <source>
        <dbReference type="SAM" id="Phobius"/>
    </source>
</evidence>
<protein>
    <recommendedName>
        <fullName evidence="4">Magnesium citrate secondary transporter</fullName>
    </recommendedName>
</protein>
<sequence>MEWCIGYWGFFGLAYFFFTNMSYTRRLWIVSTAIALIYLGLKASHYSLPTFLTNHLMDIVCMPVVLGIIQGVMQFVFPSFRFTVLMLVVLVVGYSLYFECYLPQVNSRYTADLLDVGCYLIGSGLYAFFQHKDRLVT</sequence>
<proteinExistence type="predicted"/>
<feature type="transmembrane region" description="Helical" evidence="1">
    <location>
        <begin position="82"/>
        <end position="102"/>
    </location>
</feature>